<dbReference type="PANTHER" id="PTHR45890">
    <property type="entry name" value="AARF DOMAIN CONTAINING KINASE 2 (PREDICTED)"/>
    <property type="match status" value="1"/>
</dbReference>
<dbReference type="SUPFAM" id="SSF56112">
    <property type="entry name" value="Protein kinase-like (PK-like)"/>
    <property type="match status" value="1"/>
</dbReference>
<evidence type="ECO:0000313" key="2">
    <source>
        <dbReference type="EMBL" id="ELR14304.1"/>
    </source>
</evidence>
<dbReference type="InterPro" id="IPR011009">
    <property type="entry name" value="Kinase-like_dom_sf"/>
</dbReference>
<organism evidence="2 3">
    <name type="scientific">Acanthamoeba castellanii (strain ATCC 30010 / Neff)</name>
    <dbReference type="NCBI Taxonomy" id="1257118"/>
    <lineage>
        <taxon>Eukaryota</taxon>
        <taxon>Amoebozoa</taxon>
        <taxon>Discosea</taxon>
        <taxon>Longamoebia</taxon>
        <taxon>Centramoebida</taxon>
        <taxon>Acanthamoebidae</taxon>
        <taxon>Acanthamoeba</taxon>
    </lineage>
</organism>
<proteinExistence type="predicted"/>
<dbReference type="RefSeq" id="XP_004336317.1">
    <property type="nucleotide sequence ID" value="XM_004336269.1"/>
</dbReference>
<keyword evidence="3" id="KW-1185">Reference proteome</keyword>
<dbReference type="InterPro" id="IPR004147">
    <property type="entry name" value="ABC1_dom"/>
</dbReference>
<dbReference type="InterPro" id="IPR052402">
    <property type="entry name" value="ADCK_kinase"/>
</dbReference>
<dbReference type="VEuPathDB" id="AmoebaDB:ACA1_106750"/>
<dbReference type="KEGG" id="acan:ACA1_106750"/>
<dbReference type="STRING" id="1257118.L8GNA2"/>
<dbReference type="GeneID" id="14914918"/>
<dbReference type="Proteomes" id="UP000011083">
    <property type="component" value="Unassembled WGS sequence"/>
</dbReference>
<reference evidence="2 3" key="1">
    <citation type="journal article" date="2013" name="Genome Biol.">
        <title>Genome of Acanthamoeba castellanii highlights extensive lateral gene transfer and early evolution of tyrosine kinase signaling.</title>
        <authorList>
            <person name="Clarke M."/>
            <person name="Lohan A.J."/>
            <person name="Liu B."/>
            <person name="Lagkouvardos I."/>
            <person name="Roy S."/>
            <person name="Zafar N."/>
            <person name="Bertelli C."/>
            <person name="Schilde C."/>
            <person name="Kianianmomeni A."/>
            <person name="Burglin T.R."/>
            <person name="Frech C."/>
            <person name="Turcotte B."/>
            <person name="Kopec K.O."/>
            <person name="Synnott J.M."/>
            <person name="Choo C."/>
            <person name="Paponov I."/>
            <person name="Finkler A."/>
            <person name="Soon Heng Tan C."/>
            <person name="Hutchins A.P."/>
            <person name="Weinmeier T."/>
            <person name="Rattei T."/>
            <person name="Chu J.S."/>
            <person name="Gimenez G."/>
            <person name="Irimia M."/>
            <person name="Rigden D.J."/>
            <person name="Fitzpatrick D.A."/>
            <person name="Lorenzo-Morales J."/>
            <person name="Bateman A."/>
            <person name="Chiu C.H."/>
            <person name="Tang P."/>
            <person name="Hegemann P."/>
            <person name="Fromm H."/>
            <person name="Raoult D."/>
            <person name="Greub G."/>
            <person name="Miranda-Saavedra D."/>
            <person name="Chen N."/>
            <person name="Nash P."/>
            <person name="Ginger M.L."/>
            <person name="Horn M."/>
            <person name="Schaap P."/>
            <person name="Caler L."/>
            <person name="Loftus B."/>
        </authorList>
    </citation>
    <scope>NUCLEOTIDE SEQUENCE [LARGE SCALE GENOMIC DNA]</scope>
    <source>
        <strain evidence="2 3">Neff</strain>
    </source>
</reference>
<gene>
    <name evidence="2" type="ORF">ACA1_106750</name>
</gene>
<protein>
    <submittedName>
        <fullName evidence="2">Ubiquinone biosynthesis protein AarF family protein, putative</fullName>
    </submittedName>
</protein>
<evidence type="ECO:0000259" key="1">
    <source>
        <dbReference type="Pfam" id="PF03109"/>
    </source>
</evidence>
<keyword evidence="2" id="KW-0830">Ubiquinone</keyword>
<dbReference type="AlphaFoldDB" id="L8GNA2"/>
<name>L8GNA2_ACACF</name>
<dbReference type="PANTHER" id="PTHR45890:SF1">
    <property type="entry name" value="AARF DOMAIN CONTAINING KINASE 2"/>
    <property type="match status" value="1"/>
</dbReference>
<dbReference type="Gene3D" id="1.10.510.10">
    <property type="entry name" value="Transferase(Phosphotransferase) domain 1"/>
    <property type="match status" value="1"/>
</dbReference>
<sequence>MLVRHGPAGRATTAAAAAGIPALESPRRVQRQLRHARHACWRWQVARGAAGAAGSGAVRALRAAGGALPGVRLRAPHVGRGPLVPTADMESSPLWSLLHQVAVDASRSAAGAPVPQAGWAAQSSTSSRHAPHAARVQKGVRAGHRTDLLPIPHHADCLGSRGPGLPGHTESADRWRVRSSRKGLVCVIEWVWDAPWLQLGANVQNFASRMSAQCNLAVEAGNLVHFKQNFRDARSIRFPTPVEGFYHPLVLVESFEPGIHVERFTREDIAPDVRKTIASVGMDAFLKMMLVDNFVHADLHPGNILVDDGRDAGSSPQVVLLDVGLITQLSEKDRDNFLKLFSAVVAGDAALVGHLITDGQDHLTPQVVQQFTEEVGRLMAKVKLTRLDEVPLSEIFFEMLSIARRNKVILEANFTTLIIGTVVIEGLGRQLDPDLNLLQRAVPLLVKDRAIRDAYIKARLSARLPSLFRPTSV</sequence>
<feature type="domain" description="ABC1 atypical kinase-like" evidence="1">
    <location>
        <begin position="199"/>
        <end position="352"/>
    </location>
</feature>
<dbReference type="EMBL" id="KB008060">
    <property type="protein sequence ID" value="ELR14304.1"/>
    <property type="molecule type" value="Genomic_DNA"/>
</dbReference>
<accession>L8GNA2</accession>
<dbReference type="OrthoDB" id="1290869at2759"/>
<evidence type="ECO:0000313" key="3">
    <source>
        <dbReference type="Proteomes" id="UP000011083"/>
    </source>
</evidence>
<dbReference type="Pfam" id="PF03109">
    <property type="entry name" value="ABC1"/>
    <property type="match status" value="1"/>
</dbReference>